<dbReference type="EMBL" id="ML213622">
    <property type="protein sequence ID" value="TFK35351.1"/>
    <property type="molecule type" value="Genomic_DNA"/>
</dbReference>
<keyword evidence="3" id="KW-1185">Reference proteome</keyword>
<organism evidence="2 3">
    <name type="scientific">Crucibulum laeve</name>
    <dbReference type="NCBI Taxonomy" id="68775"/>
    <lineage>
        <taxon>Eukaryota</taxon>
        <taxon>Fungi</taxon>
        <taxon>Dikarya</taxon>
        <taxon>Basidiomycota</taxon>
        <taxon>Agaricomycotina</taxon>
        <taxon>Agaricomycetes</taxon>
        <taxon>Agaricomycetidae</taxon>
        <taxon>Agaricales</taxon>
        <taxon>Agaricineae</taxon>
        <taxon>Nidulariaceae</taxon>
        <taxon>Crucibulum</taxon>
    </lineage>
</organism>
<evidence type="ECO:0000313" key="3">
    <source>
        <dbReference type="Proteomes" id="UP000308652"/>
    </source>
</evidence>
<name>A0A5C3M2S7_9AGAR</name>
<reference evidence="2 3" key="1">
    <citation type="journal article" date="2019" name="Nat. Ecol. Evol.">
        <title>Megaphylogeny resolves global patterns of mushroom evolution.</title>
        <authorList>
            <person name="Varga T."/>
            <person name="Krizsan K."/>
            <person name="Foldi C."/>
            <person name="Dima B."/>
            <person name="Sanchez-Garcia M."/>
            <person name="Sanchez-Ramirez S."/>
            <person name="Szollosi G.J."/>
            <person name="Szarkandi J.G."/>
            <person name="Papp V."/>
            <person name="Albert L."/>
            <person name="Andreopoulos W."/>
            <person name="Angelini C."/>
            <person name="Antonin V."/>
            <person name="Barry K.W."/>
            <person name="Bougher N.L."/>
            <person name="Buchanan P."/>
            <person name="Buyck B."/>
            <person name="Bense V."/>
            <person name="Catcheside P."/>
            <person name="Chovatia M."/>
            <person name="Cooper J."/>
            <person name="Damon W."/>
            <person name="Desjardin D."/>
            <person name="Finy P."/>
            <person name="Geml J."/>
            <person name="Haridas S."/>
            <person name="Hughes K."/>
            <person name="Justo A."/>
            <person name="Karasinski D."/>
            <person name="Kautmanova I."/>
            <person name="Kiss B."/>
            <person name="Kocsube S."/>
            <person name="Kotiranta H."/>
            <person name="LaButti K.M."/>
            <person name="Lechner B.E."/>
            <person name="Liimatainen K."/>
            <person name="Lipzen A."/>
            <person name="Lukacs Z."/>
            <person name="Mihaltcheva S."/>
            <person name="Morgado L.N."/>
            <person name="Niskanen T."/>
            <person name="Noordeloos M.E."/>
            <person name="Ohm R.A."/>
            <person name="Ortiz-Santana B."/>
            <person name="Ovrebo C."/>
            <person name="Racz N."/>
            <person name="Riley R."/>
            <person name="Savchenko A."/>
            <person name="Shiryaev A."/>
            <person name="Soop K."/>
            <person name="Spirin V."/>
            <person name="Szebenyi C."/>
            <person name="Tomsovsky M."/>
            <person name="Tulloss R.E."/>
            <person name="Uehling J."/>
            <person name="Grigoriev I.V."/>
            <person name="Vagvolgyi C."/>
            <person name="Papp T."/>
            <person name="Martin F.M."/>
            <person name="Miettinen O."/>
            <person name="Hibbett D.S."/>
            <person name="Nagy L.G."/>
        </authorList>
    </citation>
    <scope>NUCLEOTIDE SEQUENCE [LARGE SCALE GENOMIC DNA]</scope>
    <source>
        <strain evidence="2 3">CBS 166.37</strain>
    </source>
</reference>
<gene>
    <name evidence="2" type="ORF">BDQ12DRAFT_760049</name>
</gene>
<accession>A0A5C3M2S7</accession>
<evidence type="ECO:0000313" key="2">
    <source>
        <dbReference type="EMBL" id="TFK35351.1"/>
    </source>
</evidence>
<protein>
    <submittedName>
        <fullName evidence="2">Uncharacterized protein</fullName>
    </submittedName>
</protein>
<proteinExistence type="predicted"/>
<dbReference type="Proteomes" id="UP000308652">
    <property type="component" value="Unassembled WGS sequence"/>
</dbReference>
<sequence length="320" mass="35930">MHVAISPSFPDNITPKAVCKPLPEIVITSAPNTPKPALKALPDASRPSAPHTPKRKKASKHIDLEVKFGQYHHKDCDVFQVVGFILNNVQLCQIASSFMEGHVTELPLAFSILKEQCEKTGIDLTAIERAGEEPKVLVEFLEFETVTGIPLSEVALLPVTLGVRKWLKKNGVRDADNLELYHHFHNNNLNRMPLKQILGIKLKKDHILLIYEIFLTRIHRILKRRNISEQFRYVEKATLDLGFRGLAPDRFMLLHEMTIPPYGTGEVILAVMESGSSRPLSVEKYQDSPAVAKARSWIRQCGLIDAVNAELVQSGQGEIR</sequence>
<feature type="region of interest" description="Disordered" evidence="1">
    <location>
        <begin position="30"/>
        <end position="58"/>
    </location>
</feature>
<evidence type="ECO:0000256" key="1">
    <source>
        <dbReference type="SAM" id="MobiDB-lite"/>
    </source>
</evidence>
<dbReference type="AlphaFoldDB" id="A0A5C3M2S7"/>